<feature type="domain" description="Thioredoxin" evidence="3">
    <location>
        <begin position="32"/>
        <end position="177"/>
    </location>
</feature>
<evidence type="ECO:0000256" key="1">
    <source>
        <dbReference type="ARBA" id="ARBA00004196"/>
    </source>
</evidence>
<dbReference type="Pfam" id="PF08534">
    <property type="entry name" value="Redoxin"/>
    <property type="match status" value="1"/>
</dbReference>
<comment type="caution">
    <text evidence="4">The sequence shown here is derived from an EMBL/GenBank/DDBJ whole genome shotgun (WGS) entry which is preliminary data.</text>
</comment>
<evidence type="ECO:0000259" key="3">
    <source>
        <dbReference type="PROSITE" id="PS51352"/>
    </source>
</evidence>
<dbReference type="PROSITE" id="PS51352">
    <property type="entry name" value="THIOREDOXIN_2"/>
    <property type="match status" value="1"/>
</dbReference>
<organism evidence="4 5">
    <name type="scientific">Macrococcus brunensis</name>
    <dbReference type="NCBI Taxonomy" id="198483"/>
    <lineage>
        <taxon>Bacteria</taxon>
        <taxon>Bacillati</taxon>
        <taxon>Bacillota</taxon>
        <taxon>Bacilli</taxon>
        <taxon>Bacillales</taxon>
        <taxon>Staphylococcaceae</taxon>
        <taxon>Macrococcus</taxon>
    </lineage>
</organism>
<dbReference type="PROSITE" id="PS00194">
    <property type="entry name" value="THIOREDOXIN_1"/>
    <property type="match status" value="1"/>
</dbReference>
<dbReference type="SUPFAM" id="SSF52833">
    <property type="entry name" value="Thioredoxin-like"/>
    <property type="match status" value="1"/>
</dbReference>
<comment type="subcellular location">
    <subcellularLocation>
        <location evidence="1">Cell envelope</location>
    </subcellularLocation>
</comment>
<dbReference type="RefSeq" id="WP_133430816.1">
    <property type="nucleotide sequence ID" value="NZ_SCWA01000001.1"/>
</dbReference>
<dbReference type="InterPro" id="IPR013766">
    <property type="entry name" value="Thioredoxin_domain"/>
</dbReference>
<dbReference type="GO" id="GO:0030313">
    <property type="term" value="C:cell envelope"/>
    <property type="evidence" value="ECO:0007669"/>
    <property type="project" value="UniProtKB-SubCell"/>
</dbReference>
<keyword evidence="5" id="KW-1185">Reference proteome</keyword>
<dbReference type="PANTHER" id="PTHR42852:SF13">
    <property type="entry name" value="PROTEIN DIPZ"/>
    <property type="match status" value="1"/>
</dbReference>
<dbReference type="PANTHER" id="PTHR42852">
    <property type="entry name" value="THIOL:DISULFIDE INTERCHANGE PROTEIN DSBE"/>
    <property type="match status" value="1"/>
</dbReference>
<dbReference type="CDD" id="cd02966">
    <property type="entry name" value="TlpA_like_family"/>
    <property type="match status" value="1"/>
</dbReference>
<dbReference type="Proteomes" id="UP000295310">
    <property type="component" value="Unassembled WGS sequence"/>
</dbReference>
<proteinExistence type="predicted"/>
<dbReference type="GO" id="GO:0016491">
    <property type="term" value="F:oxidoreductase activity"/>
    <property type="evidence" value="ECO:0007669"/>
    <property type="project" value="InterPro"/>
</dbReference>
<dbReference type="InterPro" id="IPR050553">
    <property type="entry name" value="Thioredoxin_ResA/DsbE_sf"/>
</dbReference>
<accession>A0A4R6BG90</accession>
<name>A0A4R6BG90_9STAP</name>
<protein>
    <submittedName>
        <fullName evidence="4">TlpA family protein disulfide reductase</fullName>
    </submittedName>
</protein>
<dbReference type="InterPro" id="IPR017937">
    <property type="entry name" value="Thioredoxin_CS"/>
</dbReference>
<dbReference type="AlphaFoldDB" id="A0A4R6BG90"/>
<dbReference type="InterPro" id="IPR036249">
    <property type="entry name" value="Thioredoxin-like_sf"/>
</dbReference>
<dbReference type="EMBL" id="SCWA01000001">
    <property type="protein sequence ID" value="TDL98921.1"/>
    <property type="molecule type" value="Genomic_DNA"/>
</dbReference>
<dbReference type="InterPro" id="IPR013740">
    <property type="entry name" value="Redoxin"/>
</dbReference>
<keyword evidence="2" id="KW-0201">Cytochrome c-type biogenesis</keyword>
<dbReference type="Gene3D" id="3.40.30.10">
    <property type="entry name" value="Glutaredoxin"/>
    <property type="match status" value="1"/>
</dbReference>
<evidence type="ECO:0000313" key="5">
    <source>
        <dbReference type="Proteomes" id="UP000295310"/>
    </source>
</evidence>
<sequence length="179" mass="20579">MKRILMWVLSGIFMLLAAYSVYTVINQDTTELKVSGQAHYINDRNISKEPVQSLEGEKLNLGRELTADINIINFWASWCEPCNKEMPELIKYNQQKPNHIKLIGMNVQDKEKGRDAFLKKYQPDYSIVTGTEDMVKYYKIYNIPTTIFVSKEGKVLSTYVGELDASKLETLVQEVEGRS</sequence>
<dbReference type="OrthoDB" id="25753at2"/>
<evidence type="ECO:0000256" key="2">
    <source>
        <dbReference type="ARBA" id="ARBA00022748"/>
    </source>
</evidence>
<reference evidence="4 5" key="1">
    <citation type="submission" date="2019-01" db="EMBL/GenBank/DDBJ databases">
        <title>Draft genome sequences of the type strains of six Macrococcus species.</title>
        <authorList>
            <person name="Mazhar S."/>
            <person name="Altermann E."/>
            <person name="Hill C."/>
            <person name="Mcauliffe O."/>
        </authorList>
    </citation>
    <scope>NUCLEOTIDE SEQUENCE [LARGE SCALE GENOMIC DNA]</scope>
    <source>
        <strain evidence="4 5">CCM4811</strain>
    </source>
</reference>
<gene>
    <name evidence="4" type="ORF">ERX27_00320</name>
</gene>
<evidence type="ECO:0000313" key="4">
    <source>
        <dbReference type="EMBL" id="TDL98921.1"/>
    </source>
</evidence>
<dbReference type="GO" id="GO:0017004">
    <property type="term" value="P:cytochrome complex assembly"/>
    <property type="evidence" value="ECO:0007669"/>
    <property type="project" value="UniProtKB-KW"/>
</dbReference>